<evidence type="ECO:0000313" key="2">
    <source>
        <dbReference type="Proteomes" id="UP001054945"/>
    </source>
</evidence>
<reference evidence="1 2" key="1">
    <citation type="submission" date="2021-06" db="EMBL/GenBank/DDBJ databases">
        <title>Caerostris extrusa draft genome.</title>
        <authorList>
            <person name="Kono N."/>
            <person name="Arakawa K."/>
        </authorList>
    </citation>
    <scope>NUCLEOTIDE SEQUENCE [LARGE SCALE GENOMIC DNA]</scope>
</reference>
<sequence length="92" mass="10310">MEGLLLGAINTQGSSGVAESGADRNSFYLFLRIDLEKSTPQKEGWKVCLDPYLVKSSADDFYFGRKAVFIASFISSDTTHRIRKLMPLAFFH</sequence>
<proteinExistence type="predicted"/>
<name>A0AAV4MCZ2_CAEEX</name>
<protein>
    <submittedName>
        <fullName evidence="1">Uncharacterized protein</fullName>
    </submittedName>
</protein>
<accession>A0AAV4MCZ2</accession>
<organism evidence="1 2">
    <name type="scientific">Caerostris extrusa</name>
    <name type="common">Bark spider</name>
    <name type="synonym">Caerostris bankana</name>
    <dbReference type="NCBI Taxonomy" id="172846"/>
    <lineage>
        <taxon>Eukaryota</taxon>
        <taxon>Metazoa</taxon>
        <taxon>Ecdysozoa</taxon>
        <taxon>Arthropoda</taxon>
        <taxon>Chelicerata</taxon>
        <taxon>Arachnida</taxon>
        <taxon>Araneae</taxon>
        <taxon>Araneomorphae</taxon>
        <taxon>Entelegynae</taxon>
        <taxon>Araneoidea</taxon>
        <taxon>Araneidae</taxon>
        <taxon>Caerostris</taxon>
    </lineage>
</organism>
<dbReference type="Proteomes" id="UP001054945">
    <property type="component" value="Unassembled WGS sequence"/>
</dbReference>
<gene>
    <name evidence="1" type="ORF">CEXT_168671</name>
</gene>
<evidence type="ECO:0000313" key="1">
    <source>
        <dbReference type="EMBL" id="GIX69705.1"/>
    </source>
</evidence>
<comment type="caution">
    <text evidence="1">The sequence shown here is derived from an EMBL/GenBank/DDBJ whole genome shotgun (WGS) entry which is preliminary data.</text>
</comment>
<dbReference type="AlphaFoldDB" id="A0AAV4MCZ2"/>
<dbReference type="EMBL" id="BPLR01002074">
    <property type="protein sequence ID" value="GIX69705.1"/>
    <property type="molecule type" value="Genomic_DNA"/>
</dbReference>
<keyword evidence="2" id="KW-1185">Reference proteome</keyword>